<feature type="compositionally biased region" description="Low complexity" evidence="1">
    <location>
        <begin position="398"/>
        <end position="407"/>
    </location>
</feature>
<organism evidence="2 3">
    <name type="scientific">Paramuricea clavata</name>
    <name type="common">Red gorgonian</name>
    <name type="synonym">Violescent sea-whip</name>
    <dbReference type="NCBI Taxonomy" id="317549"/>
    <lineage>
        <taxon>Eukaryota</taxon>
        <taxon>Metazoa</taxon>
        <taxon>Cnidaria</taxon>
        <taxon>Anthozoa</taxon>
        <taxon>Octocorallia</taxon>
        <taxon>Malacalcyonacea</taxon>
        <taxon>Plexauridae</taxon>
        <taxon>Paramuricea</taxon>
    </lineage>
</organism>
<dbReference type="GO" id="GO:0004672">
    <property type="term" value="F:protein kinase activity"/>
    <property type="evidence" value="ECO:0007669"/>
    <property type="project" value="InterPro"/>
</dbReference>
<accession>A0A6S7IJ77</accession>
<feature type="compositionally biased region" description="Basic residues" evidence="1">
    <location>
        <begin position="1233"/>
        <end position="1244"/>
    </location>
</feature>
<feature type="region of interest" description="Disordered" evidence="1">
    <location>
        <begin position="458"/>
        <end position="517"/>
    </location>
</feature>
<evidence type="ECO:0000256" key="1">
    <source>
        <dbReference type="SAM" id="MobiDB-lite"/>
    </source>
</evidence>
<feature type="compositionally biased region" description="Polar residues" evidence="1">
    <location>
        <begin position="369"/>
        <end position="389"/>
    </location>
</feature>
<feature type="compositionally biased region" description="Polar residues" evidence="1">
    <location>
        <begin position="1252"/>
        <end position="1294"/>
    </location>
</feature>
<dbReference type="Proteomes" id="UP001152795">
    <property type="component" value="Unassembled WGS sequence"/>
</dbReference>
<dbReference type="InterPro" id="IPR000719">
    <property type="entry name" value="Prot_kinase_dom"/>
</dbReference>
<gene>
    <name evidence="2" type="ORF">PACLA_8A014611</name>
</gene>
<feature type="region of interest" description="Disordered" evidence="1">
    <location>
        <begin position="1227"/>
        <end position="1325"/>
    </location>
</feature>
<proteinExistence type="predicted"/>
<name>A0A6S7IJ77_PARCT</name>
<dbReference type="SUPFAM" id="SSF56112">
    <property type="entry name" value="Protein kinase-like (PK-like)"/>
    <property type="match status" value="1"/>
</dbReference>
<keyword evidence="2" id="KW-0418">Kinase</keyword>
<reference evidence="2" key="1">
    <citation type="submission" date="2020-04" db="EMBL/GenBank/DDBJ databases">
        <authorList>
            <person name="Alioto T."/>
            <person name="Alioto T."/>
            <person name="Gomez Garrido J."/>
        </authorList>
    </citation>
    <scope>NUCLEOTIDE SEQUENCE</scope>
    <source>
        <strain evidence="2">A484AB</strain>
    </source>
</reference>
<protein>
    <submittedName>
        <fullName evidence="2">Mitogen-activated kinase kinase kinase A</fullName>
    </submittedName>
</protein>
<keyword evidence="3" id="KW-1185">Reference proteome</keyword>
<dbReference type="GO" id="GO:0005524">
    <property type="term" value="F:ATP binding"/>
    <property type="evidence" value="ECO:0007669"/>
    <property type="project" value="InterPro"/>
</dbReference>
<feature type="region of interest" description="Disordered" evidence="1">
    <location>
        <begin position="354"/>
        <end position="419"/>
    </location>
</feature>
<evidence type="ECO:0000313" key="2">
    <source>
        <dbReference type="EMBL" id="CAB4017313.1"/>
    </source>
</evidence>
<dbReference type="InterPro" id="IPR011009">
    <property type="entry name" value="Kinase-like_dom_sf"/>
</dbReference>
<feature type="compositionally biased region" description="Polar residues" evidence="1">
    <location>
        <begin position="1307"/>
        <end position="1323"/>
    </location>
</feature>
<dbReference type="PROSITE" id="PS50011">
    <property type="entry name" value="PROTEIN_KINASE_DOM"/>
    <property type="match status" value="1"/>
</dbReference>
<comment type="caution">
    <text evidence="2">The sequence shown here is derived from an EMBL/GenBank/DDBJ whole genome shotgun (WGS) entry which is preliminary data.</text>
</comment>
<sequence>MAPELLVNELQLKEASLADLIMADVWAYGMVVFNIINPGLKHPYELNIENCCVRDTPLNMLQGFAKEKEMPVAQHKYESHHQGEWANLKIIYESCTTICPSSRPSMKEVVNMMRADKRSTTSSSSTPHGNATEIHLRISQASAIGNVDQELLKGQEIINDQSVYHAEPEIPGDATNACAFLTILIAHELHESEVMSWRCIAETAESIITIYPHVFNRFRDTSLHYDIMEAYTMLKDNNCLPDDRYYLTECLLFEENALSQLGKEQLLQAMTKVALACPSYGFYTCDQFIFLIGSYDLDMFVLDTHEVPVAAGGKSTALLKRFLGTNEESAKECCRWLWKRLASSKLNGPQSLSMMVKHESESNEESASDPPSNAPNQQNPTLDNETVQTADPPDCADQEQSQQASAAYENRNSEDDRQHPSWYLIDEPMNEEFYRISQTQDNIGCSTAFIEQVVQRSPDRKTAKRKQVITLSSESDENSDIEIHSPTCKSSRITDEMESSSGNDEDERGSSRTLHHYNDDANTPVYEWATKVKSVDKVLPILLMEPTFATTCTRVPTAISDDVCFLIDTSKLSSHTDWKCDDMGAWKNNGVQRHKLRTPISDEDLLENEHVTINEHTVKRIYFKNNSSPDLRKYVTFLEEYPTIIFVQYLFDGKPHEVKPASHGNAKKISASGYIRTKESTKSRLQEITSMQTPKSAYHKVLTEKGGIRRASSASDLPRNREQAKYVRSISKGQRVNHIDSLVILLTQCKREQLQHNKKAFIREVTGAPEMRCVLGYDWQIEDLITFCTDPERFSVLGVDPTFNLGRFNVTVTTFRNQKVVDRVAGHHPIMIGPLLLSQTKSFDAYNYFFSKLVGLRKDTRNVLAYGTDGEEELYRALKYNFPHAVHLRCQMHFRENCKTQLMQSNIPKAQQKEILADIFGRKVGDTWENGLVDAKDEDDLRTKLSHCKDVWNRKESSYLPPNKKPKFYQYILEKVNMIDQCMSQRVRRNAGLGDPPRPYYTNDSESANAMIKRAVEFKENEISEFVREMSVLMQQQRDDVESAVFNKGPYELASSFRNFYISETEWFRKRTEQRDRHLERFHKAKMSNEKETETISTVPSQTVPRKVLTVNLLSANIQSLPAVTLQAIVKKSEELLNREGAITPAPGNDKAFMVESQTTTRPHFVEIKKPGKLVCDGCPSFASTKLCAHAVAASEKAGVLENYVKWFTKNGPTTMNLTSLITYDSSKDTGKKLTKASTARRKGDRGDKSRPVSSIVNRPFSAHSQSPQASQNPGAQQQSLRTPRQTLQAQDSLSHLPHEAMHSRYSAPQSHTPAQQSQQVQHSIPHLRHEARHQCQYTAPPQQPVPYYIPQPSNGTFEVHLLQFCHPNVKSCFGCSQALKPGDRVPDSPHDITIVSRMLRPFSNKTTGERMNKEGNVYFHVNLVCIRFKQPYFQPSMVSVGDWVASQLSMHHILLLRQFGMRI</sequence>
<keyword evidence="2" id="KW-0808">Transferase</keyword>
<evidence type="ECO:0000313" key="3">
    <source>
        <dbReference type="Proteomes" id="UP001152795"/>
    </source>
</evidence>
<dbReference type="OrthoDB" id="4062651at2759"/>
<dbReference type="EMBL" id="CACRXK020009488">
    <property type="protein sequence ID" value="CAB4017313.1"/>
    <property type="molecule type" value="Genomic_DNA"/>
</dbReference>
<dbReference type="Gene3D" id="1.10.510.10">
    <property type="entry name" value="Transferase(Phosphotransferase) domain 1"/>
    <property type="match status" value="1"/>
</dbReference>